<dbReference type="RefSeq" id="XP_067512531.1">
    <property type="nucleotide sequence ID" value="XM_067656430.1"/>
</dbReference>
<evidence type="ECO:0000313" key="2">
    <source>
        <dbReference type="Proteomes" id="UP000009138"/>
    </source>
</evidence>
<evidence type="ECO:0000313" key="1">
    <source>
        <dbReference type="EMBL" id="EIE77135.1"/>
    </source>
</evidence>
<reference evidence="1 2" key="1">
    <citation type="journal article" date="2009" name="PLoS Genet.">
        <title>Genomic analysis of the basal lineage fungus Rhizopus oryzae reveals a whole-genome duplication.</title>
        <authorList>
            <person name="Ma L.-J."/>
            <person name="Ibrahim A.S."/>
            <person name="Skory C."/>
            <person name="Grabherr M.G."/>
            <person name="Burger G."/>
            <person name="Butler M."/>
            <person name="Elias M."/>
            <person name="Idnurm A."/>
            <person name="Lang B.F."/>
            <person name="Sone T."/>
            <person name="Abe A."/>
            <person name="Calvo S.E."/>
            <person name="Corrochano L.M."/>
            <person name="Engels R."/>
            <person name="Fu J."/>
            <person name="Hansberg W."/>
            <person name="Kim J.-M."/>
            <person name="Kodira C.D."/>
            <person name="Koehrsen M.J."/>
            <person name="Liu B."/>
            <person name="Miranda-Saavedra D."/>
            <person name="O'Leary S."/>
            <person name="Ortiz-Castellanos L."/>
            <person name="Poulter R."/>
            <person name="Rodriguez-Romero J."/>
            <person name="Ruiz-Herrera J."/>
            <person name="Shen Y.-Q."/>
            <person name="Zeng Q."/>
            <person name="Galagan J."/>
            <person name="Birren B.W."/>
            <person name="Cuomo C.A."/>
            <person name="Wickes B.L."/>
        </authorList>
    </citation>
    <scope>NUCLEOTIDE SEQUENCE [LARGE SCALE GENOMIC DNA]</scope>
    <source>
        <strain evidence="2">RA 99-880 / ATCC MYA-4621 / FGSC 9543 / NRRL 43880</strain>
    </source>
</reference>
<organism evidence="1 2">
    <name type="scientific">Rhizopus delemar (strain RA 99-880 / ATCC MYA-4621 / FGSC 9543 / NRRL 43880)</name>
    <name type="common">Mucormycosis agent</name>
    <name type="synonym">Rhizopus arrhizus var. delemar</name>
    <dbReference type="NCBI Taxonomy" id="246409"/>
    <lineage>
        <taxon>Eukaryota</taxon>
        <taxon>Fungi</taxon>
        <taxon>Fungi incertae sedis</taxon>
        <taxon>Mucoromycota</taxon>
        <taxon>Mucoromycotina</taxon>
        <taxon>Mucoromycetes</taxon>
        <taxon>Mucorales</taxon>
        <taxon>Mucorineae</taxon>
        <taxon>Rhizopodaceae</taxon>
        <taxon>Rhizopus</taxon>
    </lineage>
</organism>
<dbReference type="EMBL" id="CH476732">
    <property type="protein sequence ID" value="EIE77135.1"/>
    <property type="molecule type" value="Genomic_DNA"/>
</dbReference>
<dbReference type="InterPro" id="IPR036187">
    <property type="entry name" value="DNA_mismatch_repair_MutS_sf"/>
</dbReference>
<proteinExistence type="predicted"/>
<dbReference type="InParanoid" id="I1BLQ5"/>
<dbReference type="GeneID" id="93608811"/>
<dbReference type="STRING" id="246409.I1BLQ5"/>
<keyword evidence="2" id="KW-1185">Reference proteome</keyword>
<sequence>MVQIKSIDNAEQLLIFKEVLQKMSYIEDMKVIGTDINNLELDFLKRRYESLDDYLLEVAQEIGATLPVGFGAALNVVYFPQLGYLLTLPKYCRTSENGNQSAHSSITATSEDTYDSLFGFNLQFTTADNLYYKNARTRADILSNIDCLVSLSVAALKFGYTRPTMTDTSVLKIIKGR</sequence>
<protein>
    <submittedName>
        <fullName evidence="1">Uncharacterized protein</fullName>
    </submittedName>
</protein>
<gene>
    <name evidence="1" type="ORF">RO3G_01839</name>
</gene>
<name>I1BLQ5_RHIO9</name>
<accession>I1BLQ5</accession>
<dbReference type="AlphaFoldDB" id="I1BLQ5"/>
<dbReference type="SUPFAM" id="SSF48334">
    <property type="entry name" value="DNA repair protein MutS, domain III"/>
    <property type="match status" value="1"/>
</dbReference>
<dbReference type="Proteomes" id="UP000009138">
    <property type="component" value="Unassembled WGS sequence"/>
</dbReference>
<dbReference type="VEuPathDB" id="FungiDB:RO3G_01839"/>
<dbReference type="OrthoDB" id="29596at2759"/>